<proteinExistence type="predicted"/>
<name>A0A5B7DVQ2_PORTR</name>
<reference evidence="1 2" key="1">
    <citation type="submission" date="2019-05" db="EMBL/GenBank/DDBJ databases">
        <title>Another draft genome of Portunus trituberculatus and its Hox gene families provides insights of decapod evolution.</title>
        <authorList>
            <person name="Jeong J.-H."/>
            <person name="Song I."/>
            <person name="Kim S."/>
            <person name="Choi T."/>
            <person name="Kim D."/>
            <person name="Ryu S."/>
            <person name="Kim W."/>
        </authorList>
    </citation>
    <scope>NUCLEOTIDE SEQUENCE [LARGE SCALE GENOMIC DNA]</scope>
    <source>
        <tissue evidence="1">Muscle</tissue>
    </source>
</reference>
<protein>
    <submittedName>
        <fullName evidence="1">Uncharacterized protein</fullName>
    </submittedName>
</protein>
<dbReference type="AlphaFoldDB" id="A0A5B7DVQ2"/>
<keyword evidence="2" id="KW-1185">Reference proteome</keyword>
<gene>
    <name evidence="1" type="ORF">E2C01_018174</name>
</gene>
<organism evidence="1 2">
    <name type="scientific">Portunus trituberculatus</name>
    <name type="common">Swimming crab</name>
    <name type="synonym">Neptunus trituberculatus</name>
    <dbReference type="NCBI Taxonomy" id="210409"/>
    <lineage>
        <taxon>Eukaryota</taxon>
        <taxon>Metazoa</taxon>
        <taxon>Ecdysozoa</taxon>
        <taxon>Arthropoda</taxon>
        <taxon>Crustacea</taxon>
        <taxon>Multicrustacea</taxon>
        <taxon>Malacostraca</taxon>
        <taxon>Eumalacostraca</taxon>
        <taxon>Eucarida</taxon>
        <taxon>Decapoda</taxon>
        <taxon>Pleocyemata</taxon>
        <taxon>Brachyura</taxon>
        <taxon>Eubrachyura</taxon>
        <taxon>Portunoidea</taxon>
        <taxon>Portunidae</taxon>
        <taxon>Portuninae</taxon>
        <taxon>Portunus</taxon>
    </lineage>
</organism>
<comment type="caution">
    <text evidence="1">The sequence shown here is derived from an EMBL/GenBank/DDBJ whole genome shotgun (WGS) entry which is preliminary data.</text>
</comment>
<dbReference type="EMBL" id="VSRR010001413">
    <property type="protein sequence ID" value="MPC25076.1"/>
    <property type="molecule type" value="Genomic_DNA"/>
</dbReference>
<evidence type="ECO:0000313" key="2">
    <source>
        <dbReference type="Proteomes" id="UP000324222"/>
    </source>
</evidence>
<dbReference type="Proteomes" id="UP000324222">
    <property type="component" value="Unassembled WGS sequence"/>
</dbReference>
<sequence length="58" mass="6631">MIVRPVVCHSQCQCHMPGTYLYLTVRLVHRLLADIKVFKCKILGSNNDLNSCESLNVR</sequence>
<evidence type="ECO:0000313" key="1">
    <source>
        <dbReference type="EMBL" id="MPC25076.1"/>
    </source>
</evidence>
<accession>A0A5B7DVQ2</accession>